<evidence type="ECO:0000313" key="12">
    <source>
        <dbReference type="EMBL" id="KAK6490089.1"/>
    </source>
</evidence>
<evidence type="ECO:0000256" key="4">
    <source>
        <dbReference type="ARBA" id="ARBA00022833"/>
    </source>
</evidence>
<evidence type="ECO:0000256" key="2">
    <source>
        <dbReference type="ARBA" id="ARBA00022723"/>
    </source>
</evidence>
<dbReference type="InterPro" id="IPR036390">
    <property type="entry name" value="WH_DNA-bd_sf"/>
</dbReference>
<comment type="subcellular location">
    <subcellularLocation>
        <location evidence="9">Nucleus</location>
    </subcellularLocation>
</comment>
<keyword evidence="10" id="KW-0175">Coiled coil</keyword>
<dbReference type="SUPFAM" id="SSF144074">
    <property type="entry name" value="E2F-DP heterodimerization region"/>
    <property type="match status" value="1"/>
</dbReference>
<dbReference type="InterPro" id="IPR036388">
    <property type="entry name" value="WH-like_DNA-bd_sf"/>
</dbReference>
<accession>A0ABR0ZZ39</accession>
<evidence type="ECO:0000256" key="5">
    <source>
        <dbReference type="ARBA" id="ARBA00023015"/>
    </source>
</evidence>
<evidence type="ECO:0000256" key="7">
    <source>
        <dbReference type="ARBA" id="ARBA00023163"/>
    </source>
</evidence>
<dbReference type="EMBL" id="JAHFZB010000005">
    <property type="protein sequence ID" value="KAK6490089.1"/>
    <property type="molecule type" value="Genomic_DNA"/>
</dbReference>
<sequence>MRKEWVQKIRRDIGPNFQITDNTRVCSNHFKNVNFIKTLTGKRTLIAGTVPTIFEWTTEKPPRPTLKRRHRASIVSVVDDDPMDGTYLDHSIDKPPKARFDASLVRLTKRFMDMLRAAPEGILDLNNVARTLGVRKRRLYDITNVLDGIELIQKRTKNQIQWVGSSLGSGLKCEMKKHELKNELMDLTAMEEALDEVIKDCARQLFQLTDQNENAKAAYVTYQDIHRIQAFEEQVVIVIRSPEETKLEVPHPKEENIQIHIKSSKGPVDVFLCEVDQRDESQQNIDAEGTRTFLTLESSIHTHCPLIKSFYFLLDLPIKSLNVKRVCLENSENCFHMGLRRTTRRL</sequence>
<dbReference type="InterPro" id="IPR015633">
    <property type="entry name" value="E2F"/>
</dbReference>
<dbReference type="SUPFAM" id="SSF46785">
    <property type="entry name" value="Winged helix' DNA-binding domain"/>
    <property type="match status" value="1"/>
</dbReference>
<feature type="domain" description="THAP-type" evidence="11">
    <location>
        <begin position="1"/>
        <end position="54"/>
    </location>
</feature>
<evidence type="ECO:0000256" key="9">
    <source>
        <dbReference type="RuleBase" id="RU003796"/>
    </source>
</evidence>
<keyword evidence="13" id="KW-1185">Reference proteome</keyword>
<dbReference type="InterPro" id="IPR003316">
    <property type="entry name" value="E2F_WHTH_DNA-bd_dom"/>
</dbReference>
<name>A0ABR0ZZ39_HUSHU</name>
<evidence type="ECO:0000256" key="10">
    <source>
        <dbReference type="SAM" id="Coils"/>
    </source>
</evidence>
<keyword evidence="3 8" id="KW-0863">Zinc-finger</keyword>
<organism evidence="12 13">
    <name type="scientific">Huso huso</name>
    <name type="common">Beluga</name>
    <name type="synonym">Acipenser huso</name>
    <dbReference type="NCBI Taxonomy" id="61971"/>
    <lineage>
        <taxon>Eukaryota</taxon>
        <taxon>Metazoa</taxon>
        <taxon>Chordata</taxon>
        <taxon>Craniata</taxon>
        <taxon>Vertebrata</taxon>
        <taxon>Euteleostomi</taxon>
        <taxon>Actinopterygii</taxon>
        <taxon>Chondrostei</taxon>
        <taxon>Acipenseriformes</taxon>
        <taxon>Acipenseridae</taxon>
        <taxon>Huso</taxon>
    </lineage>
</organism>
<dbReference type="PROSITE" id="PS50950">
    <property type="entry name" value="ZF_THAP"/>
    <property type="match status" value="1"/>
</dbReference>
<dbReference type="Pfam" id="PF05485">
    <property type="entry name" value="THAP"/>
    <property type="match status" value="1"/>
</dbReference>
<gene>
    <name evidence="12" type="ORF">HHUSO_G7072</name>
</gene>
<dbReference type="Pfam" id="PF16421">
    <property type="entry name" value="E2F_CC-MB"/>
    <property type="match status" value="1"/>
</dbReference>
<evidence type="ECO:0000313" key="13">
    <source>
        <dbReference type="Proteomes" id="UP001369086"/>
    </source>
</evidence>
<comment type="similarity">
    <text evidence="1 9">Belongs to the E2F/DP family.</text>
</comment>
<reference evidence="12 13" key="1">
    <citation type="submission" date="2021-05" db="EMBL/GenBank/DDBJ databases">
        <authorList>
            <person name="Zahm M."/>
            <person name="Klopp C."/>
            <person name="Cabau C."/>
            <person name="Kuhl H."/>
            <person name="Suciu R."/>
            <person name="Ciorpac M."/>
            <person name="Holostenco D."/>
            <person name="Gessner J."/>
            <person name="Wuertz S."/>
            <person name="Hohne C."/>
            <person name="Stock M."/>
            <person name="Gislard M."/>
            <person name="Lluch J."/>
            <person name="Milhes M."/>
            <person name="Lampietro C."/>
            <person name="Lopez Roques C."/>
            <person name="Donnadieu C."/>
            <person name="Du K."/>
            <person name="Schartl M."/>
            <person name="Guiguen Y."/>
        </authorList>
    </citation>
    <scope>NUCLEOTIDE SEQUENCE [LARGE SCALE GENOMIC DNA]</scope>
    <source>
        <strain evidence="12">Hh-F2</strain>
        <tissue evidence="12">Blood</tissue>
    </source>
</reference>
<dbReference type="Pfam" id="PF02319">
    <property type="entry name" value="WHD_E2F_TDP"/>
    <property type="match status" value="1"/>
</dbReference>
<keyword evidence="2" id="KW-0479">Metal-binding</keyword>
<proteinExistence type="inferred from homology"/>
<dbReference type="CDD" id="cd14660">
    <property type="entry name" value="E2F_DD"/>
    <property type="match status" value="1"/>
</dbReference>
<dbReference type="InterPro" id="IPR006612">
    <property type="entry name" value="THAP_Znf"/>
</dbReference>
<comment type="caution">
    <text evidence="12">The sequence shown here is derived from an EMBL/GenBank/DDBJ whole genome shotgun (WGS) entry which is preliminary data.</text>
</comment>
<dbReference type="PANTHER" id="PTHR12081">
    <property type="entry name" value="TRANSCRIPTION FACTOR E2F"/>
    <property type="match status" value="1"/>
</dbReference>
<dbReference type="InterPro" id="IPR032198">
    <property type="entry name" value="E2F_CC-MB"/>
</dbReference>
<keyword evidence="5 9" id="KW-0805">Transcription regulation</keyword>
<evidence type="ECO:0000259" key="11">
    <source>
        <dbReference type="PROSITE" id="PS50950"/>
    </source>
</evidence>
<feature type="coiled-coil region" evidence="10">
    <location>
        <begin position="177"/>
        <end position="218"/>
    </location>
</feature>
<dbReference type="SUPFAM" id="SSF57716">
    <property type="entry name" value="Glucocorticoid receptor-like (DNA-binding domain)"/>
    <property type="match status" value="1"/>
</dbReference>
<evidence type="ECO:0000256" key="1">
    <source>
        <dbReference type="ARBA" id="ARBA00010940"/>
    </source>
</evidence>
<dbReference type="Proteomes" id="UP001369086">
    <property type="component" value="Unassembled WGS sequence"/>
</dbReference>
<dbReference type="InterPro" id="IPR037241">
    <property type="entry name" value="E2F-DP_heterodim"/>
</dbReference>
<dbReference type="PANTHER" id="PTHR12081:SF19">
    <property type="entry name" value="TRANSCRIPTION FACTOR E2F6"/>
    <property type="match status" value="1"/>
</dbReference>
<protein>
    <submittedName>
        <fullName evidence="12">mRNAion factor E2F6</fullName>
    </submittedName>
</protein>
<keyword evidence="6 8" id="KW-0238">DNA-binding</keyword>
<dbReference type="Gene3D" id="1.10.10.10">
    <property type="entry name" value="Winged helix-like DNA-binding domain superfamily/Winged helix DNA-binding domain"/>
    <property type="match status" value="1"/>
</dbReference>
<dbReference type="Gene3D" id="6.10.250.540">
    <property type="match status" value="1"/>
</dbReference>
<keyword evidence="4" id="KW-0862">Zinc</keyword>
<evidence type="ECO:0000256" key="8">
    <source>
        <dbReference type="PROSITE-ProRule" id="PRU00309"/>
    </source>
</evidence>
<evidence type="ECO:0000256" key="6">
    <source>
        <dbReference type="ARBA" id="ARBA00023125"/>
    </source>
</evidence>
<keyword evidence="9" id="KW-0539">Nucleus</keyword>
<evidence type="ECO:0000256" key="3">
    <source>
        <dbReference type="ARBA" id="ARBA00022771"/>
    </source>
</evidence>
<keyword evidence="7 9" id="KW-0804">Transcription</keyword>
<dbReference type="SMART" id="SM01372">
    <property type="entry name" value="E2F_TDP"/>
    <property type="match status" value="1"/>
</dbReference>